<dbReference type="Proteomes" id="UP000000763">
    <property type="component" value="Chromosome 2"/>
</dbReference>
<dbReference type="AlphaFoldDB" id="Q6ESE6"/>
<organism evidence="1 2">
    <name type="scientific">Oryza sativa subsp. japonica</name>
    <name type="common">Rice</name>
    <dbReference type="NCBI Taxonomy" id="39947"/>
    <lineage>
        <taxon>Eukaryota</taxon>
        <taxon>Viridiplantae</taxon>
        <taxon>Streptophyta</taxon>
        <taxon>Embryophyta</taxon>
        <taxon>Tracheophyta</taxon>
        <taxon>Spermatophyta</taxon>
        <taxon>Magnoliopsida</taxon>
        <taxon>Liliopsida</taxon>
        <taxon>Poales</taxon>
        <taxon>Poaceae</taxon>
        <taxon>BOP clade</taxon>
        <taxon>Oryzoideae</taxon>
        <taxon>Oryzeae</taxon>
        <taxon>Oryzinae</taxon>
        <taxon>Oryza</taxon>
        <taxon>Oryza sativa</taxon>
    </lineage>
</organism>
<proteinExistence type="predicted"/>
<reference evidence="2" key="1">
    <citation type="journal article" date="2005" name="Nature">
        <title>The map-based sequence of the rice genome.</title>
        <authorList>
            <consortium name="International rice genome sequencing project (IRGSP)"/>
            <person name="Matsumoto T."/>
            <person name="Wu J."/>
            <person name="Kanamori H."/>
            <person name="Katayose Y."/>
            <person name="Fujisawa M."/>
            <person name="Namiki N."/>
            <person name="Mizuno H."/>
            <person name="Yamamoto K."/>
            <person name="Antonio B.A."/>
            <person name="Baba T."/>
            <person name="Sakata K."/>
            <person name="Nagamura Y."/>
            <person name="Aoki H."/>
            <person name="Arikawa K."/>
            <person name="Arita K."/>
            <person name="Bito T."/>
            <person name="Chiden Y."/>
            <person name="Fujitsuka N."/>
            <person name="Fukunaka R."/>
            <person name="Hamada M."/>
            <person name="Harada C."/>
            <person name="Hayashi A."/>
            <person name="Hijishita S."/>
            <person name="Honda M."/>
            <person name="Hosokawa S."/>
            <person name="Ichikawa Y."/>
            <person name="Idonuma A."/>
            <person name="Iijima M."/>
            <person name="Ikeda M."/>
            <person name="Ikeno M."/>
            <person name="Ito K."/>
            <person name="Ito S."/>
            <person name="Ito T."/>
            <person name="Ito Y."/>
            <person name="Ito Y."/>
            <person name="Iwabuchi A."/>
            <person name="Kamiya K."/>
            <person name="Karasawa W."/>
            <person name="Kurita K."/>
            <person name="Katagiri S."/>
            <person name="Kikuta A."/>
            <person name="Kobayashi H."/>
            <person name="Kobayashi N."/>
            <person name="Machita K."/>
            <person name="Maehara T."/>
            <person name="Masukawa M."/>
            <person name="Mizubayashi T."/>
            <person name="Mukai Y."/>
            <person name="Nagasaki H."/>
            <person name="Nagata Y."/>
            <person name="Naito S."/>
            <person name="Nakashima M."/>
            <person name="Nakama Y."/>
            <person name="Nakamichi Y."/>
            <person name="Nakamura M."/>
            <person name="Meguro A."/>
            <person name="Negishi M."/>
            <person name="Ohta I."/>
            <person name="Ohta T."/>
            <person name="Okamoto M."/>
            <person name="Ono N."/>
            <person name="Saji S."/>
            <person name="Sakaguchi M."/>
            <person name="Sakai K."/>
            <person name="Shibata M."/>
            <person name="Shimokawa T."/>
            <person name="Song J."/>
            <person name="Takazaki Y."/>
            <person name="Terasawa K."/>
            <person name="Tsugane M."/>
            <person name="Tsuji K."/>
            <person name="Ueda S."/>
            <person name="Waki K."/>
            <person name="Yamagata H."/>
            <person name="Yamamoto M."/>
            <person name="Yamamoto S."/>
            <person name="Yamane H."/>
            <person name="Yoshiki S."/>
            <person name="Yoshihara R."/>
            <person name="Yukawa K."/>
            <person name="Zhong H."/>
            <person name="Yano M."/>
            <person name="Yuan Q."/>
            <person name="Ouyang S."/>
            <person name="Liu J."/>
            <person name="Jones K.M."/>
            <person name="Gansberger K."/>
            <person name="Moffat K."/>
            <person name="Hill J."/>
            <person name="Bera J."/>
            <person name="Fadrosh D."/>
            <person name="Jin S."/>
            <person name="Johri S."/>
            <person name="Kim M."/>
            <person name="Overton L."/>
            <person name="Reardon M."/>
            <person name="Tsitrin T."/>
            <person name="Vuong H."/>
            <person name="Weaver B."/>
            <person name="Ciecko A."/>
            <person name="Tallon L."/>
            <person name="Jackson J."/>
            <person name="Pai G."/>
            <person name="Aken S.V."/>
            <person name="Utterback T."/>
            <person name="Reidmuller S."/>
            <person name="Feldblyum T."/>
            <person name="Hsiao J."/>
            <person name="Zismann V."/>
            <person name="Iobst S."/>
            <person name="de Vazeille A.R."/>
            <person name="Buell C.R."/>
            <person name="Ying K."/>
            <person name="Li Y."/>
            <person name="Lu T."/>
            <person name="Huang Y."/>
            <person name="Zhao Q."/>
            <person name="Feng Q."/>
            <person name="Zhang L."/>
            <person name="Zhu J."/>
            <person name="Weng Q."/>
            <person name="Mu J."/>
            <person name="Lu Y."/>
            <person name="Fan D."/>
            <person name="Liu Y."/>
            <person name="Guan J."/>
            <person name="Zhang Y."/>
            <person name="Yu S."/>
            <person name="Liu X."/>
            <person name="Zhang Y."/>
            <person name="Hong G."/>
            <person name="Han B."/>
            <person name="Choisne N."/>
            <person name="Demange N."/>
            <person name="Orjeda G."/>
            <person name="Samain S."/>
            <person name="Cattolico L."/>
            <person name="Pelletier E."/>
            <person name="Couloux A."/>
            <person name="Segurens B."/>
            <person name="Wincker P."/>
            <person name="D'Hont A."/>
            <person name="Scarpelli C."/>
            <person name="Weissenbach J."/>
            <person name="Salanoubat M."/>
            <person name="Quetier F."/>
            <person name="Yu Y."/>
            <person name="Kim H.R."/>
            <person name="Rambo T."/>
            <person name="Currie J."/>
            <person name="Collura K."/>
            <person name="Luo M."/>
            <person name="Yang T."/>
            <person name="Ammiraju J.S.S."/>
            <person name="Engler F."/>
            <person name="Soderlund C."/>
            <person name="Wing R.A."/>
            <person name="Palmer L.E."/>
            <person name="de la Bastide M."/>
            <person name="Spiegel L."/>
            <person name="Nascimento L."/>
            <person name="Zutavern T."/>
            <person name="O'Shaughnessy A."/>
            <person name="Dike S."/>
            <person name="Dedhia N."/>
            <person name="Preston R."/>
            <person name="Balija V."/>
            <person name="McCombie W.R."/>
            <person name="Chow T."/>
            <person name="Chen H."/>
            <person name="Chung M."/>
            <person name="Chen C."/>
            <person name="Shaw J."/>
            <person name="Wu H."/>
            <person name="Hsiao K."/>
            <person name="Chao Y."/>
            <person name="Chu M."/>
            <person name="Cheng C."/>
            <person name="Hour A."/>
            <person name="Lee P."/>
            <person name="Lin S."/>
            <person name="Lin Y."/>
            <person name="Liou J."/>
            <person name="Liu S."/>
            <person name="Hsing Y."/>
            <person name="Raghuvanshi S."/>
            <person name="Mohanty A."/>
            <person name="Bharti A.K."/>
            <person name="Gaur A."/>
            <person name="Gupta V."/>
            <person name="Kumar D."/>
            <person name="Ravi V."/>
            <person name="Vij S."/>
            <person name="Kapur A."/>
            <person name="Khurana P."/>
            <person name="Khurana P."/>
            <person name="Khurana J.P."/>
            <person name="Tyagi A.K."/>
            <person name="Gaikwad K."/>
            <person name="Singh A."/>
            <person name="Dalal V."/>
            <person name="Srivastava S."/>
            <person name="Dixit A."/>
            <person name="Pal A.K."/>
            <person name="Ghazi I.A."/>
            <person name="Yadav M."/>
            <person name="Pandit A."/>
            <person name="Bhargava A."/>
            <person name="Sureshbabu K."/>
            <person name="Batra K."/>
            <person name="Sharma T.R."/>
            <person name="Mohapatra T."/>
            <person name="Singh N.K."/>
            <person name="Messing J."/>
            <person name="Nelson A.B."/>
            <person name="Fuks G."/>
            <person name="Kavchok S."/>
            <person name="Keizer G."/>
            <person name="Linton E."/>
            <person name="Llaca V."/>
            <person name="Song R."/>
            <person name="Tanyolac B."/>
            <person name="Young S."/>
            <person name="Ho-Il K."/>
            <person name="Hahn J.H."/>
            <person name="Sangsakoo G."/>
            <person name="Vanavichit A."/>
            <person name="de Mattos Luiz.A.T."/>
            <person name="Zimmer P.D."/>
            <person name="Malone G."/>
            <person name="Dellagostin O."/>
            <person name="de Oliveira A.C."/>
            <person name="Bevan M."/>
            <person name="Bancroft I."/>
            <person name="Minx P."/>
            <person name="Cordum H."/>
            <person name="Wilson R."/>
            <person name="Cheng Z."/>
            <person name="Jin W."/>
            <person name="Jiang J."/>
            <person name="Leong S.A."/>
            <person name="Iwama H."/>
            <person name="Gojobori T."/>
            <person name="Itoh T."/>
            <person name="Niimura Y."/>
            <person name="Fujii Y."/>
            <person name="Habara T."/>
            <person name="Sakai H."/>
            <person name="Sato Y."/>
            <person name="Wilson G."/>
            <person name="Kumar K."/>
            <person name="McCouch S."/>
            <person name="Juretic N."/>
            <person name="Hoen D."/>
            <person name="Wright S."/>
            <person name="Bruskiewich R."/>
            <person name="Bureau T."/>
            <person name="Miyao A."/>
            <person name="Hirochika H."/>
            <person name="Nishikawa T."/>
            <person name="Kadowaki K."/>
            <person name="Sugiura M."/>
            <person name="Burr B."/>
            <person name="Sasaki T."/>
        </authorList>
    </citation>
    <scope>NUCLEOTIDE SEQUENCE [LARGE SCALE GENOMIC DNA]</scope>
    <source>
        <strain evidence="2">cv. Nipponbare</strain>
    </source>
</reference>
<dbReference type="EMBL" id="AP005110">
    <property type="protein sequence ID" value="BAD28424.1"/>
    <property type="molecule type" value="Genomic_DNA"/>
</dbReference>
<gene>
    <name evidence="1" type="primary">P0605D08.31</name>
</gene>
<sequence>MMYRRAIAYVREASLWVAASSPRARTGGRSGVVARFVSAAALLTAPCLGNLAPLPLPLPATVRSMVRLRRGTTHAAVLPDLEAKSVRATDDRS</sequence>
<protein>
    <submittedName>
        <fullName evidence="1">Uncharacterized protein</fullName>
    </submittedName>
</protein>
<name>Q6ESE6_ORYSJ</name>
<reference evidence="2" key="2">
    <citation type="journal article" date="2008" name="Nucleic Acids Res.">
        <title>The rice annotation project database (RAP-DB): 2008 update.</title>
        <authorList>
            <consortium name="The rice annotation project (RAP)"/>
        </authorList>
    </citation>
    <scope>GENOME REANNOTATION</scope>
    <source>
        <strain evidence="2">cv. Nipponbare</strain>
    </source>
</reference>
<evidence type="ECO:0000313" key="2">
    <source>
        <dbReference type="Proteomes" id="UP000000763"/>
    </source>
</evidence>
<evidence type="ECO:0000313" key="1">
    <source>
        <dbReference type="EMBL" id="BAD28424.1"/>
    </source>
</evidence>
<accession>Q6ESE6</accession>